<organism evidence="1 2">
    <name type="scientific">Novipirellula herctigrandis</name>
    <dbReference type="NCBI Taxonomy" id="2527986"/>
    <lineage>
        <taxon>Bacteria</taxon>
        <taxon>Pseudomonadati</taxon>
        <taxon>Planctomycetota</taxon>
        <taxon>Planctomycetia</taxon>
        <taxon>Pirellulales</taxon>
        <taxon>Pirellulaceae</taxon>
        <taxon>Novipirellula</taxon>
    </lineage>
</organism>
<accession>A0A5C5YXI5</accession>
<gene>
    <name evidence="1" type="ORF">CA13_11860</name>
</gene>
<dbReference type="OrthoDB" id="280843at2"/>
<reference evidence="1 2" key="1">
    <citation type="submission" date="2019-02" db="EMBL/GenBank/DDBJ databases">
        <title>Deep-cultivation of Planctomycetes and their phenomic and genomic characterization uncovers novel biology.</title>
        <authorList>
            <person name="Wiegand S."/>
            <person name="Jogler M."/>
            <person name="Boedeker C."/>
            <person name="Pinto D."/>
            <person name="Vollmers J."/>
            <person name="Rivas-Marin E."/>
            <person name="Kohn T."/>
            <person name="Peeters S.H."/>
            <person name="Heuer A."/>
            <person name="Rast P."/>
            <person name="Oberbeckmann S."/>
            <person name="Bunk B."/>
            <person name="Jeske O."/>
            <person name="Meyerdierks A."/>
            <person name="Storesund J.E."/>
            <person name="Kallscheuer N."/>
            <person name="Luecker S."/>
            <person name="Lage O.M."/>
            <person name="Pohl T."/>
            <person name="Merkel B.J."/>
            <person name="Hornburger P."/>
            <person name="Mueller R.-W."/>
            <person name="Bruemmer F."/>
            <person name="Labrenz M."/>
            <person name="Spormann A.M."/>
            <person name="Op Den Camp H."/>
            <person name="Overmann J."/>
            <person name="Amann R."/>
            <person name="Jetten M.S.M."/>
            <person name="Mascher T."/>
            <person name="Medema M.H."/>
            <person name="Devos D.P."/>
            <person name="Kaster A.-K."/>
            <person name="Ovreas L."/>
            <person name="Rohde M."/>
            <person name="Galperin M.Y."/>
            <person name="Jogler C."/>
        </authorList>
    </citation>
    <scope>NUCLEOTIDE SEQUENCE [LARGE SCALE GENOMIC DNA]</scope>
    <source>
        <strain evidence="1 2">CA13</strain>
    </source>
</reference>
<keyword evidence="2" id="KW-1185">Reference proteome</keyword>
<dbReference type="AlphaFoldDB" id="A0A5C5YXI5"/>
<dbReference type="Proteomes" id="UP000315010">
    <property type="component" value="Unassembled WGS sequence"/>
</dbReference>
<dbReference type="EMBL" id="SJPJ01000001">
    <property type="protein sequence ID" value="TWT79779.1"/>
    <property type="molecule type" value="Genomic_DNA"/>
</dbReference>
<dbReference type="RefSeq" id="WP_146394925.1">
    <property type="nucleotide sequence ID" value="NZ_SJPJ01000001.1"/>
</dbReference>
<evidence type="ECO:0000313" key="1">
    <source>
        <dbReference type="EMBL" id="TWT79779.1"/>
    </source>
</evidence>
<protein>
    <submittedName>
        <fullName evidence="1">Uncharacterized protein</fullName>
    </submittedName>
</protein>
<sequence>MFAYTYQCDRCNQTESYRSAIGYYRLSDGTDIPRCEQPAWCNDCNALRSAERLPDLQRLTEIVADLETTGLSEHDIENAKLMKQDVSDYLAESLFRSHALMRWRTARQSPPRCLDCESTNLLLLNPHIEQALDSFPHLDCNGTFHLSDTWHGSQASYQVLDAEGRHLHDDSSAEKRFRS</sequence>
<evidence type="ECO:0000313" key="2">
    <source>
        <dbReference type="Proteomes" id="UP000315010"/>
    </source>
</evidence>
<comment type="caution">
    <text evidence="1">The sequence shown here is derived from an EMBL/GenBank/DDBJ whole genome shotgun (WGS) entry which is preliminary data.</text>
</comment>
<name>A0A5C5YXI5_9BACT</name>
<proteinExistence type="predicted"/>